<organism evidence="1 2">
    <name type="scientific">Mucor plumbeus</name>
    <dbReference type="NCBI Taxonomy" id="97098"/>
    <lineage>
        <taxon>Eukaryota</taxon>
        <taxon>Fungi</taxon>
        <taxon>Fungi incertae sedis</taxon>
        <taxon>Mucoromycota</taxon>
        <taxon>Mucoromycotina</taxon>
        <taxon>Mucoromycetes</taxon>
        <taxon>Mucorales</taxon>
        <taxon>Mucorineae</taxon>
        <taxon>Mucoraceae</taxon>
        <taxon>Mucor</taxon>
    </lineage>
</organism>
<protein>
    <submittedName>
        <fullName evidence="1">Uncharacterized protein</fullName>
    </submittedName>
</protein>
<dbReference type="Proteomes" id="UP000650833">
    <property type="component" value="Unassembled WGS sequence"/>
</dbReference>
<dbReference type="EMBL" id="JAEPRC010000497">
    <property type="protein sequence ID" value="KAG2196081.1"/>
    <property type="molecule type" value="Genomic_DNA"/>
</dbReference>
<dbReference type="OrthoDB" id="2283674at2759"/>
<evidence type="ECO:0000313" key="1">
    <source>
        <dbReference type="EMBL" id="KAG2196081.1"/>
    </source>
</evidence>
<dbReference type="AlphaFoldDB" id="A0A8H7QR04"/>
<evidence type="ECO:0000313" key="2">
    <source>
        <dbReference type="Proteomes" id="UP000650833"/>
    </source>
</evidence>
<reference evidence="1" key="1">
    <citation type="submission" date="2020-12" db="EMBL/GenBank/DDBJ databases">
        <title>Metabolic potential, ecology and presence of endohyphal bacteria is reflected in genomic diversity of Mucoromycotina.</title>
        <authorList>
            <person name="Muszewska A."/>
            <person name="Okrasinska A."/>
            <person name="Steczkiewicz K."/>
            <person name="Drgas O."/>
            <person name="Orlowska M."/>
            <person name="Perlinska-Lenart U."/>
            <person name="Aleksandrzak-Piekarczyk T."/>
            <person name="Szatraj K."/>
            <person name="Zielenkiewicz U."/>
            <person name="Pilsyk S."/>
            <person name="Malc E."/>
            <person name="Mieczkowski P."/>
            <person name="Kruszewska J.S."/>
            <person name="Biernat P."/>
            <person name="Pawlowska J."/>
        </authorList>
    </citation>
    <scope>NUCLEOTIDE SEQUENCE</scope>
    <source>
        <strain evidence="1">CBS 226.32</strain>
    </source>
</reference>
<gene>
    <name evidence="1" type="ORF">INT46_011266</name>
</gene>
<name>A0A8H7QR04_9FUNG</name>
<proteinExistence type="predicted"/>
<keyword evidence="2" id="KW-1185">Reference proteome</keyword>
<sequence>MTFTFYYEDGNDNIFNDNKTKVYDPMEGVLTDVTDSNIVLETITSRYTYLKLKPSDSTNNKKTSVRFVATEPKVQYNNYDDSLREKCIGVMIESGRQKGIAAKVGKELESVLNNGCEKTLTEEHDQHIRKLIDEDPQIFVDNIVHSLTKNFENLMKKIKR</sequence>
<accession>A0A8H7QR04</accession>
<comment type="caution">
    <text evidence="1">The sequence shown here is derived from an EMBL/GenBank/DDBJ whole genome shotgun (WGS) entry which is preliminary data.</text>
</comment>